<keyword evidence="4" id="KW-0158">Chromosome</keyword>
<comment type="caution">
    <text evidence="8">The sequence shown here is derived from an EMBL/GenBank/DDBJ whole genome shotgun (WGS) entry which is preliminary data.</text>
</comment>
<dbReference type="GO" id="GO:0000775">
    <property type="term" value="C:chromosome, centromeric region"/>
    <property type="evidence" value="ECO:0007669"/>
    <property type="project" value="UniProtKB-SubCell"/>
</dbReference>
<reference evidence="8 9" key="1">
    <citation type="journal article" date="2024" name="BMC Genomics">
        <title>Genome assembly of redclaw crayfish (Cherax quadricarinatus) provides insights into its immune adaptation and hypoxia tolerance.</title>
        <authorList>
            <person name="Liu Z."/>
            <person name="Zheng J."/>
            <person name="Li H."/>
            <person name="Fang K."/>
            <person name="Wang S."/>
            <person name="He J."/>
            <person name="Zhou D."/>
            <person name="Weng S."/>
            <person name="Chi M."/>
            <person name="Gu Z."/>
            <person name="He J."/>
            <person name="Li F."/>
            <person name="Wang M."/>
        </authorList>
    </citation>
    <scope>NUCLEOTIDE SEQUENCE [LARGE SCALE GENOMIC DNA]</scope>
    <source>
        <strain evidence="8">ZL_2023a</strain>
    </source>
</reference>
<dbReference type="AlphaFoldDB" id="A0AAW0XN23"/>
<dbReference type="GO" id="GO:0005634">
    <property type="term" value="C:nucleus"/>
    <property type="evidence" value="ECO:0007669"/>
    <property type="project" value="UniProtKB-SubCell"/>
</dbReference>
<evidence type="ECO:0000256" key="2">
    <source>
        <dbReference type="ARBA" id="ARBA00004584"/>
    </source>
</evidence>
<organism evidence="8 9">
    <name type="scientific">Cherax quadricarinatus</name>
    <name type="common">Australian red claw crayfish</name>
    <dbReference type="NCBI Taxonomy" id="27406"/>
    <lineage>
        <taxon>Eukaryota</taxon>
        <taxon>Metazoa</taxon>
        <taxon>Ecdysozoa</taxon>
        <taxon>Arthropoda</taxon>
        <taxon>Crustacea</taxon>
        <taxon>Multicrustacea</taxon>
        <taxon>Malacostraca</taxon>
        <taxon>Eumalacostraca</taxon>
        <taxon>Eucarida</taxon>
        <taxon>Decapoda</taxon>
        <taxon>Pleocyemata</taxon>
        <taxon>Astacidea</taxon>
        <taxon>Parastacoidea</taxon>
        <taxon>Parastacidae</taxon>
        <taxon>Cherax</taxon>
    </lineage>
</organism>
<dbReference type="PANTHER" id="PTHR14401:SF6">
    <property type="entry name" value="CENTROMERE PROTEIN K"/>
    <property type="match status" value="1"/>
</dbReference>
<proteinExistence type="inferred from homology"/>
<dbReference type="GO" id="GO:0051382">
    <property type="term" value="P:kinetochore assembly"/>
    <property type="evidence" value="ECO:0007669"/>
    <property type="project" value="InterPro"/>
</dbReference>
<evidence type="ECO:0000256" key="1">
    <source>
        <dbReference type="ARBA" id="ARBA00004123"/>
    </source>
</evidence>
<evidence type="ECO:0000256" key="5">
    <source>
        <dbReference type="ARBA" id="ARBA00023054"/>
    </source>
</evidence>
<dbReference type="GO" id="GO:0000070">
    <property type="term" value="P:mitotic sister chromatid segregation"/>
    <property type="evidence" value="ECO:0007669"/>
    <property type="project" value="TreeGrafter"/>
</dbReference>
<sequence>MATASERIDPHKVQESLEVFCAQTEKRLEELEASVGQRCETVAQDDIPDLMKTKLHLQSQIEAIINSDLVELPNDSHLLIKVAKEEAETMANDNARTLSHYREKTYQFRYERSAVFFRLLRSQLQVILAEFYPGDGDKITMENLLESLVTKMLHDQNDPYVDIDDTMKSSHIELLLRVNLITRHPQNIMKIRFVDPRY</sequence>
<keyword evidence="9" id="KW-1185">Reference proteome</keyword>
<evidence type="ECO:0000256" key="7">
    <source>
        <dbReference type="ARBA" id="ARBA00023328"/>
    </source>
</evidence>
<evidence type="ECO:0000256" key="4">
    <source>
        <dbReference type="ARBA" id="ARBA00022454"/>
    </source>
</evidence>
<accession>A0AAW0XN23</accession>
<evidence type="ECO:0000256" key="6">
    <source>
        <dbReference type="ARBA" id="ARBA00023242"/>
    </source>
</evidence>
<keyword evidence="5" id="KW-0175">Coiled coil</keyword>
<dbReference type="EMBL" id="JARKIK010000031">
    <property type="protein sequence ID" value="KAK8741196.1"/>
    <property type="molecule type" value="Genomic_DNA"/>
</dbReference>
<comment type="subcellular location">
    <subcellularLocation>
        <location evidence="2">Chromosome</location>
        <location evidence="2">Centromere</location>
    </subcellularLocation>
    <subcellularLocation>
        <location evidence="1">Nucleus</location>
    </subcellularLocation>
</comment>
<evidence type="ECO:0000313" key="9">
    <source>
        <dbReference type="Proteomes" id="UP001445076"/>
    </source>
</evidence>
<dbReference type="PANTHER" id="PTHR14401">
    <property type="entry name" value="CENTROMERE PROTEIN K"/>
    <property type="match status" value="1"/>
</dbReference>
<dbReference type="Proteomes" id="UP001445076">
    <property type="component" value="Unassembled WGS sequence"/>
</dbReference>
<evidence type="ECO:0000256" key="3">
    <source>
        <dbReference type="ARBA" id="ARBA00005795"/>
    </source>
</evidence>
<evidence type="ECO:0000313" key="8">
    <source>
        <dbReference type="EMBL" id="KAK8741196.1"/>
    </source>
</evidence>
<dbReference type="Pfam" id="PF11802">
    <property type="entry name" value="CENP-K"/>
    <property type="match status" value="1"/>
</dbReference>
<dbReference type="InterPro" id="IPR020993">
    <property type="entry name" value="Centromere_CenpK"/>
</dbReference>
<comment type="similarity">
    <text evidence="3">Belongs to the CENP-K/MCM22 family.</text>
</comment>
<protein>
    <submittedName>
        <fullName evidence="8">Uncharacterized protein</fullName>
    </submittedName>
</protein>
<name>A0AAW0XN23_CHEQU</name>
<gene>
    <name evidence="8" type="ORF">OTU49_002553</name>
</gene>
<keyword evidence="6" id="KW-0539">Nucleus</keyword>
<keyword evidence="7" id="KW-0137">Centromere</keyword>